<evidence type="ECO:0008006" key="4">
    <source>
        <dbReference type="Google" id="ProtNLM"/>
    </source>
</evidence>
<name>Q0VN34_ALCBS</name>
<dbReference type="HOGENOM" id="CLU_1881762_0_0_6"/>
<dbReference type="STRING" id="393595.ABO_1966"/>
<dbReference type="Gene3D" id="2.40.128.640">
    <property type="match status" value="1"/>
</dbReference>
<dbReference type="Pfam" id="PF04170">
    <property type="entry name" value="NlpE"/>
    <property type="match status" value="1"/>
</dbReference>
<evidence type="ECO:0000256" key="1">
    <source>
        <dbReference type="SAM" id="SignalP"/>
    </source>
</evidence>
<reference evidence="2 3" key="1">
    <citation type="journal article" date="2006" name="Nat. Biotechnol.">
        <title>Genome sequence of the ubiquitous hydrocarbon-degrading marine bacterium Alcanivorax borkumensis.</title>
        <authorList>
            <person name="Schneiker S."/>
            <person name="Martins dos Santos V.A.P."/>
            <person name="Bartels D."/>
            <person name="Bekel T."/>
            <person name="Brecht M."/>
            <person name="Buhrmester J."/>
            <person name="Chernikova T.N."/>
            <person name="Denaro R."/>
            <person name="Ferrer M."/>
            <person name="Gertler C."/>
            <person name="Goesmann A."/>
            <person name="Golyshina O.V."/>
            <person name="Kaminski F."/>
            <person name="Khachane A.N."/>
            <person name="Lang S."/>
            <person name="Linke B."/>
            <person name="McHardy A.C."/>
            <person name="Meyer F."/>
            <person name="Nechitaylo T."/>
            <person name="Puehler A."/>
            <person name="Regenhardt D."/>
            <person name="Rupp O."/>
            <person name="Sabirova J.S."/>
            <person name="Selbitschka W."/>
            <person name="Yakimov M.M."/>
            <person name="Timmis K.N."/>
            <person name="Vorhoelter F.-J."/>
            <person name="Weidner S."/>
            <person name="Kaiser O."/>
            <person name="Golyshin P.N."/>
        </authorList>
    </citation>
    <scope>NUCLEOTIDE SEQUENCE [LARGE SCALE GENOMIC DNA]</scope>
    <source>
        <strain evidence="3">ATCC 700651 / DSM 11573 / NCIMB 13689 / SK2</strain>
    </source>
</reference>
<keyword evidence="3" id="KW-1185">Reference proteome</keyword>
<dbReference type="eggNOG" id="COG3015">
    <property type="taxonomic scope" value="Bacteria"/>
</dbReference>
<keyword evidence="1" id="KW-0732">Signal</keyword>
<organism evidence="2 3">
    <name type="scientific">Alcanivorax borkumensis (strain ATCC 700651 / DSM 11573 / NCIMB 13689 / SK2)</name>
    <dbReference type="NCBI Taxonomy" id="393595"/>
    <lineage>
        <taxon>Bacteria</taxon>
        <taxon>Pseudomonadati</taxon>
        <taxon>Pseudomonadota</taxon>
        <taxon>Gammaproteobacteria</taxon>
        <taxon>Oceanospirillales</taxon>
        <taxon>Alcanivoracaceae</taxon>
        <taxon>Alcanivorax</taxon>
    </lineage>
</organism>
<dbReference type="AlphaFoldDB" id="Q0VN34"/>
<gene>
    <name evidence="2" type="ordered locus">ABO_1966</name>
</gene>
<dbReference type="Proteomes" id="UP000008871">
    <property type="component" value="Chromosome"/>
</dbReference>
<dbReference type="EMBL" id="AM286690">
    <property type="protein sequence ID" value="CAL17414.1"/>
    <property type="molecule type" value="Genomic_DNA"/>
</dbReference>
<dbReference type="KEGG" id="abo:ABO_1966"/>
<protein>
    <recommendedName>
        <fullName evidence="4">Lipoprotein</fullName>
    </recommendedName>
</protein>
<dbReference type="RefSeq" id="WP_011589245.1">
    <property type="nucleotide sequence ID" value="NC_008260.1"/>
</dbReference>
<dbReference type="InterPro" id="IPR007298">
    <property type="entry name" value="Cu-R_lipoprotein_NlpE"/>
</dbReference>
<evidence type="ECO:0000313" key="3">
    <source>
        <dbReference type="Proteomes" id="UP000008871"/>
    </source>
</evidence>
<feature type="chain" id="PRO_5004178866" description="Lipoprotein" evidence="1">
    <location>
        <begin position="18"/>
        <end position="144"/>
    </location>
</feature>
<sequence length="144" mass="16209">MKTYFVAAVIGCTLAFAGCQSQPEAPIDPKAQKKVYSGILPCADCSGIHTTLILYRDQYDTPTRFELSEEYMSGSTVKLNVVERGEWTSHKYQEGVSQEDVYTINPEDDDARRQYIKDAINAVEQLDSSGNRIQSNLNYRLLSK</sequence>
<dbReference type="PROSITE" id="PS51257">
    <property type="entry name" value="PROKAR_LIPOPROTEIN"/>
    <property type="match status" value="1"/>
</dbReference>
<accession>Q0VN34</accession>
<feature type="signal peptide" evidence="1">
    <location>
        <begin position="1"/>
        <end position="17"/>
    </location>
</feature>
<evidence type="ECO:0000313" key="2">
    <source>
        <dbReference type="EMBL" id="CAL17414.1"/>
    </source>
</evidence>
<proteinExistence type="predicted"/>